<feature type="domain" description="Uracil-DNA glycosylase-like" evidence="12">
    <location>
        <begin position="43"/>
        <end position="195"/>
    </location>
</feature>
<evidence type="ECO:0000256" key="6">
    <source>
        <dbReference type="ARBA" id="ARBA00022723"/>
    </source>
</evidence>
<dbReference type="RefSeq" id="WP_169277470.1">
    <property type="nucleotide sequence ID" value="NZ_JABBCP010000003.1"/>
</dbReference>
<sequence length="213" mass="23752">MGVMQIPGHTHQKPREVALDEIRAVLGDCRLCQLCQTRTKIVFGTGNPHARVMFVGEAPGRNEDLQGEPFVGAAGEDLNGILSLAGLTREEVYIANVLKCRPPGNRNPRPEEVLACSPFLREQIRSIWPDVIVTLGNPATHFVLKTEIGITRLRGRFHQMGHFVVMPTFHPAAALRNPEWQKLLEQDFSMLGDYLARHAASTADNNKEQEAER</sequence>
<dbReference type="GO" id="GO:0046872">
    <property type="term" value="F:metal ion binding"/>
    <property type="evidence" value="ECO:0007669"/>
    <property type="project" value="UniProtKB-KW"/>
</dbReference>
<keyword evidence="10" id="KW-0411">Iron-sulfur</keyword>
<evidence type="ECO:0000256" key="10">
    <source>
        <dbReference type="ARBA" id="ARBA00023014"/>
    </source>
</evidence>
<dbReference type="SMART" id="SM00986">
    <property type="entry name" value="UDG"/>
    <property type="match status" value="1"/>
</dbReference>
<evidence type="ECO:0000256" key="2">
    <source>
        <dbReference type="ARBA" id="ARBA00006521"/>
    </source>
</evidence>
<dbReference type="GO" id="GO:0051539">
    <property type="term" value="F:4 iron, 4 sulfur cluster binding"/>
    <property type="evidence" value="ECO:0007669"/>
    <property type="project" value="UniProtKB-KW"/>
</dbReference>
<keyword evidence="7" id="KW-0227">DNA damage</keyword>
<dbReference type="InterPro" id="IPR036895">
    <property type="entry name" value="Uracil-DNA_glycosylase-like_sf"/>
</dbReference>
<evidence type="ECO:0000313" key="14">
    <source>
        <dbReference type="Proteomes" id="UP000546970"/>
    </source>
</evidence>
<accession>A0A7X9UCA2</accession>
<evidence type="ECO:0000256" key="3">
    <source>
        <dbReference type="ARBA" id="ARBA00012030"/>
    </source>
</evidence>
<evidence type="ECO:0000256" key="1">
    <source>
        <dbReference type="ARBA" id="ARBA00001400"/>
    </source>
</evidence>
<keyword evidence="8" id="KW-0378">Hydrolase</keyword>
<evidence type="ECO:0000259" key="12">
    <source>
        <dbReference type="SMART" id="SM00986"/>
    </source>
</evidence>
<organism evidence="13 14">
    <name type="scientific">Collinsella acetigenes</name>
    <dbReference type="NCBI Taxonomy" id="2713419"/>
    <lineage>
        <taxon>Bacteria</taxon>
        <taxon>Bacillati</taxon>
        <taxon>Actinomycetota</taxon>
        <taxon>Coriobacteriia</taxon>
        <taxon>Coriobacteriales</taxon>
        <taxon>Coriobacteriaceae</taxon>
        <taxon>Collinsella</taxon>
    </lineage>
</organism>
<name>A0A7X9UCA2_9ACTN</name>
<evidence type="ECO:0000256" key="4">
    <source>
        <dbReference type="ARBA" id="ARBA00019403"/>
    </source>
</evidence>
<evidence type="ECO:0000256" key="5">
    <source>
        <dbReference type="ARBA" id="ARBA00022485"/>
    </source>
</evidence>
<dbReference type="CDD" id="cd10030">
    <property type="entry name" value="UDG-F4_TTUDGA_SPO1dp_like"/>
    <property type="match status" value="1"/>
</dbReference>
<comment type="similarity">
    <text evidence="2">Belongs to the uracil-DNA glycosylase (UDG) superfamily. Type 4 (UDGa) family.</text>
</comment>
<comment type="caution">
    <text evidence="13">The sequence shown here is derived from an EMBL/GenBank/DDBJ whole genome shotgun (WGS) entry which is preliminary data.</text>
</comment>
<keyword evidence="5" id="KW-0004">4Fe-4S</keyword>
<proteinExistence type="inferred from homology"/>
<keyword evidence="11" id="KW-0234">DNA repair</keyword>
<evidence type="ECO:0000256" key="8">
    <source>
        <dbReference type="ARBA" id="ARBA00022801"/>
    </source>
</evidence>
<keyword evidence="14" id="KW-1185">Reference proteome</keyword>
<dbReference type="EMBL" id="JABBCP010000003">
    <property type="protein sequence ID" value="NMF55823.1"/>
    <property type="molecule type" value="Genomic_DNA"/>
</dbReference>
<keyword evidence="6" id="KW-0479">Metal-binding</keyword>
<evidence type="ECO:0000313" key="13">
    <source>
        <dbReference type="EMBL" id="NMF55823.1"/>
    </source>
</evidence>
<dbReference type="InterPro" id="IPR051536">
    <property type="entry name" value="UDG_Type-4/5"/>
</dbReference>
<comment type="catalytic activity">
    <reaction evidence="1">
        <text>Hydrolyzes single-stranded DNA or mismatched double-stranded DNA and polynucleotides, releasing free uracil.</text>
        <dbReference type="EC" id="3.2.2.27"/>
    </reaction>
</comment>
<dbReference type="EC" id="3.2.2.27" evidence="3"/>
<evidence type="ECO:0000256" key="7">
    <source>
        <dbReference type="ARBA" id="ARBA00022763"/>
    </source>
</evidence>
<dbReference type="PANTHER" id="PTHR33693">
    <property type="entry name" value="TYPE-5 URACIL-DNA GLYCOSYLASE"/>
    <property type="match status" value="1"/>
</dbReference>
<evidence type="ECO:0000256" key="11">
    <source>
        <dbReference type="ARBA" id="ARBA00023204"/>
    </source>
</evidence>
<gene>
    <name evidence="13" type="ORF">HF320_05725</name>
</gene>
<dbReference type="NCBIfam" id="TIGR00758">
    <property type="entry name" value="UDG_fam4"/>
    <property type="match status" value="1"/>
</dbReference>
<keyword evidence="9" id="KW-0408">Iron</keyword>
<dbReference type="Proteomes" id="UP000546970">
    <property type="component" value="Unassembled WGS sequence"/>
</dbReference>
<dbReference type="Gene3D" id="3.40.470.10">
    <property type="entry name" value="Uracil-DNA glycosylase-like domain"/>
    <property type="match status" value="1"/>
</dbReference>
<dbReference type="SMART" id="SM00987">
    <property type="entry name" value="UreE_C"/>
    <property type="match status" value="1"/>
</dbReference>
<dbReference type="Pfam" id="PF03167">
    <property type="entry name" value="UDG"/>
    <property type="match status" value="1"/>
</dbReference>
<dbReference type="GO" id="GO:0004844">
    <property type="term" value="F:uracil DNA N-glycosylase activity"/>
    <property type="evidence" value="ECO:0007669"/>
    <property type="project" value="UniProtKB-EC"/>
</dbReference>
<dbReference type="InterPro" id="IPR005273">
    <property type="entry name" value="Ura-DNA_glyco_family4"/>
</dbReference>
<dbReference type="InterPro" id="IPR005122">
    <property type="entry name" value="Uracil-DNA_glycosylase-like"/>
</dbReference>
<dbReference type="AlphaFoldDB" id="A0A7X9UCA2"/>
<protein>
    <recommendedName>
        <fullName evidence="4">Type-4 uracil-DNA glycosylase</fullName>
        <ecNumber evidence="3">3.2.2.27</ecNumber>
    </recommendedName>
</protein>
<evidence type="ECO:0000256" key="9">
    <source>
        <dbReference type="ARBA" id="ARBA00023004"/>
    </source>
</evidence>
<reference evidence="13 14" key="1">
    <citation type="submission" date="2020-04" db="EMBL/GenBank/DDBJ databases">
        <title>Collinsella sp. KGMB02528 nov., an anaerobic actinobacterium isolated from human feces.</title>
        <authorList>
            <person name="Han K.-I."/>
            <person name="Eom M.K."/>
            <person name="Kim J.-S."/>
            <person name="Lee K.C."/>
            <person name="Suh M.K."/>
            <person name="Park S.-H."/>
            <person name="Lee J.H."/>
            <person name="Kang S.W."/>
            <person name="Park J.-E."/>
            <person name="Oh B.S."/>
            <person name="Yu S.Y."/>
            <person name="Choi S.-H."/>
            <person name="Lee D.H."/>
            <person name="Yoon H."/>
            <person name="Kim B.-Y."/>
            <person name="Lee J.H."/>
            <person name="Lee J.-S."/>
        </authorList>
    </citation>
    <scope>NUCLEOTIDE SEQUENCE [LARGE SCALE GENOMIC DNA]</scope>
    <source>
        <strain evidence="13 14">KGMB02528</strain>
    </source>
</reference>
<dbReference type="PANTHER" id="PTHR33693:SF1">
    <property type="entry name" value="TYPE-4 URACIL-DNA GLYCOSYLASE"/>
    <property type="match status" value="1"/>
</dbReference>
<dbReference type="GO" id="GO:0006281">
    <property type="term" value="P:DNA repair"/>
    <property type="evidence" value="ECO:0007669"/>
    <property type="project" value="UniProtKB-KW"/>
</dbReference>
<dbReference type="SUPFAM" id="SSF52141">
    <property type="entry name" value="Uracil-DNA glycosylase-like"/>
    <property type="match status" value="1"/>
</dbReference>